<dbReference type="EMBL" id="LR031880">
    <property type="protein sequence ID" value="VDD60832.1"/>
    <property type="molecule type" value="Genomic_DNA"/>
</dbReference>
<dbReference type="Gene3D" id="3.80.10.10">
    <property type="entry name" value="Ribonuclease Inhibitor"/>
    <property type="match status" value="1"/>
</dbReference>
<dbReference type="InterPro" id="IPR032675">
    <property type="entry name" value="LRR_dom_sf"/>
</dbReference>
<sequence length="88" mass="9838">MQISLNLTDNIFEGSFPTSSSLSQLDHLELILSNSQLTGNIPKFTKNIIINVSGNLGFKLIKEDGVLSRKCHQRSKLALPLDLFPLWQ</sequence>
<evidence type="ECO:0000313" key="1">
    <source>
        <dbReference type="EMBL" id="VDD60832.1"/>
    </source>
</evidence>
<protein>
    <submittedName>
        <fullName evidence="1">Uncharacterized protein</fullName>
    </submittedName>
</protein>
<reference evidence="1" key="1">
    <citation type="submission" date="2018-11" db="EMBL/GenBank/DDBJ databases">
        <authorList>
            <consortium name="Genoscope - CEA"/>
            <person name="William W."/>
        </authorList>
    </citation>
    <scope>NUCLEOTIDE SEQUENCE</scope>
</reference>
<dbReference type="AlphaFoldDB" id="A0A3P6GY87"/>
<accession>A0A3P6GY87</accession>
<organism evidence="1">
    <name type="scientific">Brassica oleracea</name>
    <name type="common">Wild cabbage</name>
    <dbReference type="NCBI Taxonomy" id="3712"/>
    <lineage>
        <taxon>Eukaryota</taxon>
        <taxon>Viridiplantae</taxon>
        <taxon>Streptophyta</taxon>
        <taxon>Embryophyta</taxon>
        <taxon>Tracheophyta</taxon>
        <taxon>Spermatophyta</taxon>
        <taxon>Magnoliopsida</taxon>
        <taxon>eudicotyledons</taxon>
        <taxon>Gunneridae</taxon>
        <taxon>Pentapetalae</taxon>
        <taxon>rosids</taxon>
        <taxon>malvids</taxon>
        <taxon>Brassicales</taxon>
        <taxon>Brassicaceae</taxon>
        <taxon>Brassiceae</taxon>
        <taxon>Brassica</taxon>
    </lineage>
</organism>
<proteinExistence type="predicted"/>
<gene>
    <name evidence="1" type="ORF">BOLC6T36285H</name>
</gene>
<name>A0A3P6GY87_BRAOL</name>